<evidence type="ECO:0000313" key="2">
    <source>
        <dbReference type="Proteomes" id="UP000541154"/>
    </source>
</evidence>
<organism evidence="1 2">
    <name type="scientific">Petromyces alliaceus</name>
    <name type="common">Aspergillus alliaceus</name>
    <dbReference type="NCBI Taxonomy" id="209559"/>
    <lineage>
        <taxon>Eukaryota</taxon>
        <taxon>Fungi</taxon>
        <taxon>Dikarya</taxon>
        <taxon>Ascomycota</taxon>
        <taxon>Pezizomycotina</taxon>
        <taxon>Eurotiomycetes</taxon>
        <taxon>Eurotiomycetidae</taxon>
        <taxon>Eurotiales</taxon>
        <taxon>Aspergillaceae</taxon>
        <taxon>Aspergillus</taxon>
        <taxon>Aspergillus subgen. Circumdati</taxon>
    </lineage>
</organism>
<dbReference type="Proteomes" id="UP000541154">
    <property type="component" value="Unassembled WGS sequence"/>
</dbReference>
<comment type="caution">
    <text evidence="1">The sequence shown here is derived from an EMBL/GenBank/DDBJ whole genome shotgun (WGS) entry which is preliminary data.</text>
</comment>
<dbReference type="SUPFAM" id="SSF49785">
    <property type="entry name" value="Galactose-binding domain-like"/>
    <property type="match status" value="1"/>
</dbReference>
<dbReference type="AlphaFoldDB" id="A0A8H5ZTE2"/>
<gene>
    <name evidence="1" type="ORF">ETB97_009356</name>
</gene>
<keyword evidence="2" id="KW-1185">Reference proteome</keyword>
<proteinExistence type="predicted"/>
<name>A0A8H5ZTE2_PETAA</name>
<reference evidence="1 2" key="1">
    <citation type="submission" date="2019-04" db="EMBL/GenBank/DDBJ databases">
        <title>Aspergillus burnettii sp. nov., novel species from soil in southeast Queensland.</title>
        <authorList>
            <person name="Gilchrist C.L.M."/>
            <person name="Pitt J.I."/>
            <person name="Lange L."/>
            <person name="Lacey H.J."/>
            <person name="Vuong D."/>
            <person name="Midgley D.J."/>
            <person name="Greenfield P."/>
            <person name="Bradbury M."/>
            <person name="Lacey E."/>
            <person name="Busk P.K."/>
            <person name="Pilgaard B."/>
            <person name="Chooi Y.H."/>
            <person name="Piggott A.M."/>
        </authorList>
    </citation>
    <scope>NUCLEOTIDE SEQUENCE [LARGE SCALE GENOMIC DNA]</scope>
    <source>
        <strain evidence="1 2">FRR 5400</strain>
    </source>
</reference>
<sequence length="60" mass="6573">MSVNNLDPQAEIPVPEGILNYNGINQVAGTLWGLDERAVLAHLVCNLWRRGGMATIRGEE</sequence>
<feature type="non-terminal residue" evidence="1">
    <location>
        <position position="60"/>
    </location>
</feature>
<dbReference type="EMBL" id="SPNV01000446">
    <property type="protein sequence ID" value="KAF5855367.1"/>
    <property type="molecule type" value="Genomic_DNA"/>
</dbReference>
<evidence type="ECO:0000313" key="1">
    <source>
        <dbReference type="EMBL" id="KAF5855367.1"/>
    </source>
</evidence>
<protein>
    <submittedName>
        <fullName evidence="1">Uncharacterized protein</fullName>
    </submittedName>
</protein>
<accession>A0A8H5ZTE2</accession>
<dbReference type="Gene3D" id="2.60.120.260">
    <property type="entry name" value="Galactose-binding domain-like"/>
    <property type="match status" value="1"/>
</dbReference>
<dbReference type="InterPro" id="IPR008979">
    <property type="entry name" value="Galactose-bd-like_sf"/>
</dbReference>